<evidence type="ECO:0000256" key="13">
    <source>
        <dbReference type="ARBA" id="ARBA00023136"/>
    </source>
</evidence>
<evidence type="ECO:0000256" key="5">
    <source>
        <dbReference type="ARBA" id="ARBA00022553"/>
    </source>
</evidence>
<evidence type="ECO:0000256" key="3">
    <source>
        <dbReference type="ARBA" id="ARBA00004236"/>
    </source>
</evidence>
<evidence type="ECO:0000313" key="17">
    <source>
        <dbReference type="EMBL" id="MFA1556995.1"/>
    </source>
</evidence>
<evidence type="ECO:0000256" key="9">
    <source>
        <dbReference type="ARBA" id="ARBA00022777"/>
    </source>
</evidence>
<dbReference type="InterPro" id="IPR013767">
    <property type="entry name" value="PAS_fold"/>
</dbReference>
<keyword evidence="6" id="KW-0808">Transferase</keyword>
<evidence type="ECO:0000256" key="11">
    <source>
        <dbReference type="ARBA" id="ARBA00022989"/>
    </source>
</evidence>
<keyword evidence="5" id="KW-0597">Phosphoprotein</keyword>
<keyword evidence="12" id="KW-0902">Two-component regulatory system</keyword>
<keyword evidence="18" id="KW-1185">Reference proteome</keyword>
<dbReference type="InterPro" id="IPR003661">
    <property type="entry name" value="HisK_dim/P_dom"/>
</dbReference>
<dbReference type="SUPFAM" id="SSF55785">
    <property type="entry name" value="PYP-like sensor domain (PAS domain)"/>
    <property type="match status" value="2"/>
</dbReference>
<dbReference type="InterPro" id="IPR003594">
    <property type="entry name" value="HATPase_dom"/>
</dbReference>
<dbReference type="Proteomes" id="UP001569904">
    <property type="component" value="Unassembled WGS sequence"/>
</dbReference>
<evidence type="ECO:0000313" key="18">
    <source>
        <dbReference type="Proteomes" id="UP001569904"/>
    </source>
</evidence>
<dbReference type="EC" id="2.7.13.3" evidence="4"/>
<dbReference type="SMART" id="SM00388">
    <property type="entry name" value="HisKA"/>
    <property type="match status" value="1"/>
</dbReference>
<dbReference type="PRINTS" id="PR00344">
    <property type="entry name" value="BCTRLSENSOR"/>
</dbReference>
<keyword evidence="8" id="KW-0547">Nucleotide-binding</keyword>
<feature type="domain" description="PAS" evidence="16">
    <location>
        <begin position="14"/>
        <end position="54"/>
    </location>
</feature>
<sequence>MTGVYQHVHDPIARAVIESAADAIVAVDQRHRVTVWNPAAERMFGWTAAEMVGRVPPIVPDELKAEHNAVQERLLTRPAGEGDSGQISIATRRFHRDGRLIDVRIDTSLLKDPNGTLLGWVGVYHPVEEDEIVQHHMAERARLVRRLNDIVADLNAELDLAVVLDRITAALIELTGADAGGFVRIEGERLRLVSMTGLPEHMRGRSADLRSSLVGELLRSGKTVKLATGEQRLGDLIWSELPGLHTIALGLSYLQNRPYGALYALFSGSKAGHTELELLELLAGHAGVAVGNAVAYAEVVRQRAHERAVIDSSADGIAVLDHDLVVRQWNPAAHTLTGIPPEDALGRPLPFGMPALGEMLTFRLESGTWLNVLAAEIEETGELVVDFRDVSEAKALEEAKDLFLATTSHELRTPITVVQGFASTLVNRWDEMADADRRAAVATIAERAQSLGRLVEHLLLGSRAGADELAVTIETFDLTRVLEGVVAGFRSLSPLHRVELEIAPDLPSCRGDAMATDIVLGQLLENAFKYSPDGGTVSVHARCEGSDIVVTVVDEGVGIPAGDHERVFERFVQGDSGDRRRFGGIGLGLYIVKRLTEAQGGRISAHPAEREGNHRDYHEASARREMGEMERAIDRPNPLLQVSDGRGPAGGARAGEGTCMRLVLRSAGEPAMVTHRDDTPSGAPR</sequence>
<dbReference type="InterPro" id="IPR003018">
    <property type="entry name" value="GAF"/>
</dbReference>
<accession>A0ABV4R4G5</accession>
<dbReference type="InterPro" id="IPR036097">
    <property type="entry name" value="HisK_dim/P_sf"/>
</dbReference>
<reference evidence="17 18" key="1">
    <citation type="submission" date="2023-11" db="EMBL/GenBank/DDBJ databases">
        <title>Actinomadura monticuli sp. nov., isolated from volcanic ash.</title>
        <authorList>
            <person name="Lee S.D."/>
            <person name="Yang H."/>
            <person name="Kim I.S."/>
        </authorList>
    </citation>
    <scope>NUCLEOTIDE SEQUENCE [LARGE SCALE GENOMIC DNA]</scope>
    <source>
        <strain evidence="17 18">DSM 45346</strain>
    </source>
</reference>
<evidence type="ECO:0000256" key="4">
    <source>
        <dbReference type="ARBA" id="ARBA00012438"/>
    </source>
</evidence>
<dbReference type="SUPFAM" id="SSF47384">
    <property type="entry name" value="Homodimeric domain of signal transducing histidine kinase"/>
    <property type="match status" value="1"/>
</dbReference>
<evidence type="ECO:0000256" key="14">
    <source>
        <dbReference type="ARBA" id="ARBA00039401"/>
    </source>
</evidence>
<dbReference type="Pfam" id="PF02518">
    <property type="entry name" value="HATPase_c"/>
    <property type="match status" value="1"/>
</dbReference>
<comment type="subcellular location">
    <subcellularLocation>
        <location evidence="3">Cell membrane</location>
    </subcellularLocation>
    <subcellularLocation>
        <location evidence="2">Membrane</location>
        <topology evidence="2">Multi-pass membrane protein</topology>
    </subcellularLocation>
</comment>
<dbReference type="Gene3D" id="3.30.450.40">
    <property type="match status" value="1"/>
</dbReference>
<evidence type="ECO:0000259" key="15">
    <source>
        <dbReference type="PROSITE" id="PS50109"/>
    </source>
</evidence>
<name>A0ABV4R4G5_9ACTN</name>
<comment type="catalytic activity">
    <reaction evidence="1">
        <text>ATP + protein L-histidine = ADP + protein N-phospho-L-histidine.</text>
        <dbReference type="EC" id="2.7.13.3"/>
    </reaction>
</comment>
<comment type="caution">
    <text evidence="17">The sequence shown here is derived from an EMBL/GenBank/DDBJ whole genome shotgun (WGS) entry which is preliminary data.</text>
</comment>
<dbReference type="Gene3D" id="3.30.450.20">
    <property type="entry name" value="PAS domain"/>
    <property type="match status" value="2"/>
</dbReference>
<dbReference type="SUPFAM" id="SSF55781">
    <property type="entry name" value="GAF domain-like"/>
    <property type="match status" value="1"/>
</dbReference>
<feature type="domain" description="Histidine kinase" evidence="15">
    <location>
        <begin position="406"/>
        <end position="612"/>
    </location>
</feature>
<dbReference type="SUPFAM" id="SSF55874">
    <property type="entry name" value="ATPase domain of HSP90 chaperone/DNA topoisomerase II/histidine kinase"/>
    <property type="match status" value="1"/>
</dbReference>
<dbReference type="CDD" id="cd00130">
    <property type="entry name" value="PAS"/>
    <property type="match status" value="2"/>
</dbReference>
<keyword evidence="7" id="KW-0812">Transmembrane</keyword>
<dbReference type="PROSITE" id="PS50112">
    <property type="entry name" value="PAS"/>
    <property type="match status" value="2"/>
</dbReference>
<dbReference type="Pfam" id="PF13185">
    <property type="entry name" value="GAF_2"/>
    <property type="match status" value="1"/>
</dbReference>
<dbReference type="SMART" id="SM00091">
    <property type="entry name" value="PAS"/>
    <property type="match status" value="2"/>
</dbReference>
<dbReference type="InterPro" id="IPR004358">
    <property type="entry name" value="Sig_transdc_His_kin-like_C"/>
</dbReference>
<evidence type="ECO:0000256" key="7">
    <source>
        <dbReference type="ARBA" id="ARBA00022692"/>
    </source>
</evidence>
<dbReference type="PROSITE" id="PS50109">
    <property type="entry name" value="HIS_KIN"/>
    <property type="match status" value="1"/>
</dbReference>
<keyword evidence="13" id="KW-0472">Membrane</keyword>
<dbReference type="Gene3D" id="3.30.565.10">
    <property type="entry name" value="Histidine kinase-like ATPase, C-terminal domain"/>
    <property type="match status" value="1"/>
</dbReference>
<keyword evidence="10" id="KW-0067">ATP-binding</keyword>
<proteinExistence type="predicted"/>
<dbReference type="PANTHER" id="PTHR42878">
    <property type="entry name" value="TWO-COMPONENT HISTIDINE KINASE"/>
    <property type="match status" value="1"/>
</dbReference>
<evidence type="ECO:0000256" key="10">
    <source>
        <dbReference type="ARBA" id="ARBA00022840"/>
    </source>
</evidence>
<keyword evidence="9" id="KW-0418">Kinase</keyword>
<dbReference type="InterPro" id="IPR035965">
    <property type="entry name" value="PAS-like_dom_sf"/>
</dbReference>
<dbReference type="CDD" id="cd00082">
    <property type="entry name" value="HisKA"/>
    <property type="match status" value="1"/>
</dbReference>
<dbReference type="EMBL" id="JAXCEH010000018">
    <property type="protein sequence ID" value="MFA1556995.1"/>
    <property type="molecule type" value="Genomic_DNA"/>
</dbReference>
<evidence type="ECO:0000256" key="2">
    <source>
        <dbReference type="ARBA" id="ARBA00004141"/>
    </source>
</evidence>
<organism evidence="17 18">
    <name type="scientific">Actinomadura chokoriensis</name>
    <dbReference type="NCBI Taxonomy" id="454156"/>
    <lineage>
        <taxon>Bacteria</taxon>
        <taxon>Bacillati</taxon>
        <taxon>Actinomycetota</taxon>
        <taxon>Actinomycetes</taxon>
        <taxon>Streptosporangiales</taxon>
        <taxon>Thermomonosporaceae</taxon>
        <taxon>Actinomadura</taxon>
    </lineage>
</organism>
<protein>
    <recommendedName>
        <fullName evidence="14">Sensor-like histidine kinase SenX3</fullName>
        <ecNumber evidence="4">2.7.13.3</ecNumber>
    </recommendedName>
</protein>
<dbReference type="RefSeq" id="WP_371943745.1">
    <property type="nucleotide sequence ID" value="NZ_JAXCEH010000018.1"/>
</dbReference>
<dbReference type="Pfam" id="PF00989">
    <property type="entry name" value="PAS"/>
    <property type="match status" value="2"/>
</dbReference>
<evidence type="ECO:0000256" key="6">
    <source>
        <dbReference type="ARBA" id="ARBA00022679"/>
    </source>
</evidence>
<dbReference type="InterPro" id="IPR029016">
    <property type="entry name" value="GAF-like_dom_sf"/>
</dbReference>
<feature type="domain" description="PAS" evidence="16">
    <location>
        <begin position="302"/>
        <end position="347"/>
    </location>
</feature>
<evidence type="ECO:0000256" key="1">
    <source>
        <dbReference type="ARBA" id="ARBA00000085"/>
    </source>
</evidence>
<dbReference type="Pfam" id="PF00512">
    <property type="entry name" value="HisKA"/>
    <property type="match status" value="1"/>
</dbReference>
<evidence type="ECO:0000256" key="12">
    <source>
        <dbReference type="ARBA" id="ARBA00023012"/>
    </source>
</evidence>
<evidence type="ECO:0000256" key="8">
    <source>
        <dbReference type="ARBA" id="ARBA00022741"/>
    </source>
</evidence>
<dbReference type="InterPro" id="IPR005467">
    <property type="entry name" value="His_kinase_dom"/>
</dbReference>
<dbReference type="NCBIfam" id="TIGR00229">
    <property type="entry name" value="sensory_box"/>
    <property type="match status" value="2"/>
</dbReference>
<gene>
    <name evidence="17" type="ORF">SM436_25220</name>
</gene>
<dbReference type="SMART" id="SM00387">
    <property type="entry name" value="HATPase_c"/>
    <property type="match status" value="1"/>
</dbReference>
<dbReference type="InterPro" id="IPR000014">
    <property type="entry name" value="PAS"/>
</dbReference>
<dbReference type="SMART" id="SM00065">
    <property type="entry name" value="GAF"/>
    <property type="match status" value="1"/>
</dbReference>
<dbReference type="InterPro" id="IPR036890">
    <property type="entry name" value="HATPase_C_sf"/>
</dbReference>
<dbReference type="InterPro" id="IPR050351">
    <property type="entry name" value="BphY/WalK/GraS-like"/>
</dbReference>
<dbReference type="CDD" id="cd00075">
    <property type="entry name" value="HATPase"/>
    <property type="match status" value="1"/>
</dbReference>
<dbReference type="Gene3D" id="1.10.287.130">
    <property type="match status" value="1"/>
</dbReference>
<dbReference type="PANTHER" id="PTHR42878:SF7">
    <property type="entry name" value="SENSOR HISTIDINE KINASE GLRK"/>
    <property type="match status" value="1"/>
</dbReference>
<keyword evidence="11" id="KW-1133">Transmembrane helix</keyword>
<evidence type="ECO:0000259" key="16">
    <source>
        <dbReference type="PROSITE" id="PS50112"/>
    </source>
</evidence>